<sequence>MGKSVGSMGSMGSVGRCGNGTHFYSFSDTYEVHLIFLPPLPTPDSRLPIPLLPNLRIAIK</sequence>
<reference evidence="1" key="1">
    <citation type="journal article" date="2017" name="Proc. Natl. Acad. Sci. U.S.A.">
        <title>Comparative genomics uncovers the prolific and distinctive metabolic potential of the cyanobacterial genus Moorea.</title>
        <authorList>
            <person name="Leao T."/>
            <person name="Castelao G."/>
            <person name="Korobeynikov A."/>
            <person name="Monroe E.A."/>
            <person name="Podell S."/>
            <person name="Glukhov E."/>
            <person name="Allen E.E."/>
            <person name="Gerwick W.H."/>
            <person name="Gerwick L."/>
        </authorList>
    </citation>
    <scope>NUCLEOTIDE SEQUENCE</scope>
    <source>
        <strain evidence="1">JHB</strain>
    </source>
</reference>
<dbReference type="EMBL" id="CP017708">
    <property type="protein sequence ID" value="WAN69712.1"/>
    <property type="molecule type" value="Genomic_DNA"/>
</dbReference>
<dbReference type="AlphaFoldDB" id="A0A9Q9SU53"/>
<reference evidence="1" key="2">
    <citation type="submission" date="2022-10" db="EMBL/GenBank/DDBJ databases">
        <authorList>
            <person name="Ngo T.-E."/>
        </authorList>
    </citation>
    <scope>NUCLEOTIDE SEQUENCE</scope>
    <source>
        <strain evidence="1">JHB</strain>
    </source>
</reference>
<dbReference type="Proteomes" id="UP000176944">
    <property type="component" value="Chromosome"/>
</dbReference>
<accession>A0A9Q9SU53</accession>
<proteinExistence type="predicted"/>
<protein>
    <submittedName>
        <fullName evidence="1">Uncharacterized protein</fullName>
    </submittedName>
</protein>
<name>A0A9Q9SU53_MOOP1</name>
<organism evidence="1">
    <name type="scientific">Moorena producens (strain JHB)</name>
    <dbReference type="NCBI Taxonomy" id="1454205"/>
    <lineage>
        <taxon>Bacteria</taxon>
        <taxon>Bacillati</taxon>
        <taxon>Cyanobacteriota</taxon>
        <taxon>Cyanophyceae</taxon>
        <taxon>Coleofasciculales</taxon>
        <taxon>Coleofasciculaceae</taxon>
        <taxon>Moorena</taxon>
    </lineage>
</organism>
<gene>
    <name evidence="1" type="ORF">BJP36_37105</name>
</gene>
<evidence type="ECO:0000313" key="1">
    <source>
        <dbReference type="EMBL" id="WAN69712.1"/>
    </source>
</evidence>